<accession>A0A9W5TXP0</accession>
<organism evidence="1 2">
    <name type="scientific">Lentibacillus populi</name>
    <dbReference type="NCBI Taxonomy" id="1827502"/>
    <lineage>
        <taxon>Bacteria</taxon>
        <taxon>Bacillati</taxon>
        <taxon>Bacillota</taxon>
        <taxon>Bacilli</taxon>
        <taxon>Bacillales</taxon>
        <taxon>Bacillaceae</taxon>
        <taxon>Lentibacillus</taxon>
    </lineage>
</organism>
<gene>
    <name evidence="1" type="ORF">GCM10011409_22090</name>
</gene>
<proteinExistence type="predicted"/>
<reference evidence="1" key="1">
    <citation type="journal article" date="2014" name="Int. J. Syst. Evol. Microbiol.">
        <title>Complete genome sequence of Corynebacterium casei LMG S-19264T (=DSM 44701T), isolated from a smear-ripened cheese.</title>
        <authorList>
            <consortium name="US DOE Joint Genome Institute (JGI-PGF)"/>
            <person name="Walter F."/>
            <person name="Albersmeier A."/>
            <person name="Kalinowski J."/>
            <person name="Ruckert C."/>
        </authorList>
    </citation>
    <scope>NUCLEOTIDE SEQUENCE</scope>
    <source>
        <strain evidence="1">CGMCC 1.15454</strain>
    </source>
</reference>
<dbReference type="EMBL" id="BMJD01000016">
    <property type="protein sequence ID" value="GGB44103.1"/>
    <property type="molecule type" value="Genomic_DNA"/>
</dbReference>
<dbReference type="Proteomes" id="UP000621492">
    <property type="component" value="Unassembled WGS sequence"/>
</dbReference>
<evidence type="ECO:0000313" key="2">
    <source>
        <dbReference type="Proteomes" id="UP000621492"/>
    </source>
</evidence>
<dbReference type="AlphaFoldDB" id="A0A9W5TXP0"/>
<evidence type="ECO:0000313" key="1">
    <source>
        <dbReference type="EMBL" id="GGB44103.1"/>
    </source>
</evidence>
<keyword evidence="2" id="KW-1185">Reference proteome</keyword>
<sequence>MWGQGLYQELRFVLVQYGERSSILVSTDKSLTATDIIQLYGHSFKIESTFREMKQVIDGFGYHFWSKSMPKLNRYLKKRETHPLEKITEAKDQENIRLTIKAIEGYMMCSCIAMGLLQLISVRYSHRVPGLFFRYLRTPSKAVVSEATVKAYLQRSIIYLFARNPHLSIIQIIHSKQEIRDVEDDSLAS</sequence>
<evidence type="ECO:0008006" key="3">
    <source>
        <dbReference type="Google" id="ProtNLM"/>
    </source>
</evidence>
<reference evidence="1" key="2">
    <citation type="submission" date="2020-09" db="EMBL/GenBank/DDBJ databases">
        <authorList>
            <person name="Sun Q."/>
            <person name="Zhou Y."/>
        </authorList>
    </citation>
    <scope>NUCLEOTIDE SEQUENCE</scope>
    <source>
        <strain evidence="1">CGMCC 1.15454</strain>
    </source>
</reference>
<protein>
    <recommendedName>
        <fullName evidence="3">Transposase IS4-like domain-containing protein</fullName>
    </recommendedName>
</protein>
<name>A0A9W5TXP0_9BACI</name>
<comment type="caution">
    <text evidence="1">The sequence shown here is derived from an EMBL/GenBank/DDBJ whole genome shotgun (WGS) entry which is preliminary data.</text>
</comment>